<proteinExistence type="predicted"/>
<name>A0ABY8EVI0_MALFU</name>
<keyword evidence="3" id="KW-1185">Reference proteome</keyword>
<dbReference type="EMBL" id="CP046238">
    <property type="protein sequence ID" value="WFD49416.1"/>
    <property type="molecule type" value="Genomic_DNA"/>
</dbReference>
<evidence type="ECO:0000313" key="3">
    <source>
        <dbReference type="Proteomes" id="UP000818624"/>
    </source>
</evidence>
<sequence length="87" mass="9342">MQFSSLALSPTRTPSMRMERMMRTFFPTTHWRPRIECLIVARSSICVPAPTMQSAESCARAWIGAASPASRGISNGTAPLPATTGSG</sequence>
<dbReference type="Proteomes" id="UP000818624">
    <property type="component" value="Chromosome 5"/>
</dbReference>
<feature type="region of interest" description="Disordered" evidence="1">
    <location>
        <begin position="68"/>
        <end position="87"/>
    </location>
</feature>
<evidence type="ECO:0000256" key="1">
    <source>
        <dbReference type="SAM" id="MobiDB-lite"/>
    </source>
</evidence>
<gene>
    <name evidence="2" type="ORF">GLX27_004096</name>
</gene>
<accession>A0ABY8EVI0</accession>
<reference evidence="2 3" key="1">
    <citation type="journal article" date="2020" name="Elife">
        <title>Loss of centromere function drives karyotype evolution in closely related Malassezia species.</title>
        <authorList>
            <person name="Sankaranarayanan S.R."/>
            <person name="Ianiri G."/>
            <person name="Coelho M.A."/>
            <person name="Reza M.H."/>
            <person name="Thimmappa B.C."/>
            <person name="Ganguly P."/>
            <person name="Vadnala R.N."/>
            <person name="Sun S."/>
            <person name="Siddharthan R."/>
            <person name="Tellgren-Roth C."/>
            <person name="Dawson T.L."/>
            <person name="Heitman J."/>
            <person name="Sanyal K."/>
        </authorList>
    </citation>
    <scope>NUCLEOTIDE SEQUENCE [LARGE SCALE GENOMIC DNA]</scope>
    <source>
        <strain evidence="2">CBS14141</strain>
    </source>
</reference>
<organism evidence="2 3">
    <name type="scientific">Malassezia furfur</name>
    <name type="common">Pityriasis versicolor infection agent</name>
    <name type="synonym">Pityrosporum furfur</name>
    <dbReference type="NCBI Taxonomy" id="55194"/>
    <lineage>
        <taxon>Eukaryota</taxon>
        <taxon>Fungi</taxon>
        <taxon>Dikarya</taxon>
        <taxon>Basidiomycota</taxon>
        <taxon>Ustilaginomycotina</taxon>
        <taxon>Malasseziomycetes</taxon>
        <taxon>Malasseziales</taxon>
        <taxon>Malasseziaceae</taxon>
        <taxon>Malassezia</taxon>
    </lineage>
</organism>
<protein>
    <submittedName>
        <fullName evidence="2">Uncharacterized protein</fullName>
    </submittedName>
</protein>
<evidence type="ECO:0000313" key="2">
    <source>
        <dbReference type="EMBL" id="WFD49416.1"/>
    </source>
</evidence>
<feature type="compositionally biased region" description="Polar residues" evidence="1">
    <location>
        <begin position="72"/>
        <end position="87"/>
    </location>
</feature>